<dbReference type="AlphaFoldDB" id="A0A5J6MCL3"/>
<keyword evidence="2" id="KW-1185">Reference proteome</keyword>
<gene>
    <name evidence="1" type="ORF">FRZ44_02620</name>
</gene>
<accession>A0A5J6MCL3</accession>
<dbReference type="OrthoDB" id="6992731at2"/>
<sequence length="295" mass="33288">MRSPSESASPFALSDDPPAAPEWLVGLWCRESIRFPNGSKDDTTRVYWGQTRRLYVDLRIPQDRPATEGRQSFDDFSLIELQQLAEQKGFAGHIEMADGLCSWVRYIDYRPDTGRSDAGRLRIDGDTLYEEGDPTSILASAYQEIYHRERHATRLCIALRLVEHQPSASAGSDATGAVLIMIDDRFLFARPRSRPLPPAQTLRELVEAAGDDRRLIHAYLDCEISLGGLAGSYRPWTISRSTLPFKEGTRLWGQGSARLSDDGHRVIQENEGGRFEWRLIESTLPGQDLVRLINE</sequence>
<evidence type="ECO:0000313" key="2">
    <source>
        <dbReference type="Proteomes" id="UP000326202"/>
    </source>
</evidence>
<name>A0A5J6MCL3_9PROT</name>
<organism evidence="1 2">
    <name type="scientific">Hypericibacter terrae</name>
    <dbReference type="NCBI Taxonomy" id="2602015"/>
    <lineage>
        <taxon>Bacteria</taxon>
        <taxon>Pseudomonadati</taxon>
        <taxon>Pseudomonadota</taxon>
        <taxon>Alphaproteobacteria</taxon>
        <taxon>Rhodospirillales</taxon>
        <taxon>Dongiaceae</taxon>
        <taxon>Hypericibacter</taxon>
    </lineage>
</organism>
<dbReference type="KEGG" id="htq:FRZ44_02620"/>
<protein>
    <submittedName>
        <fullName evidence="1">Uncharacterized protein</fullName>
    </submittedName>
</protein>
<dbReference type="EMBL" id="CP042906">
    <property type="protein sequence ID" value="QEX14982.1"/>
    <property type="molecule type" value="Genomic_DNA"/>
</dbReference>
<evidence type="ECO:0000313" key="1">
    <source>
        <dbReference type="EMBL" id="QEX14982.1"/>
    </source>
</evidence>
<dbReference type="RefSeq" id="WP_151175482.1">
    <property type="nucleotide sequence ID" value="NZ_CP042906.1"/>
</dbReference>
<dbReference type="Proteomes" id="UP000326202">
    <property type="component" value="Chromosome"/>
</dbReference>
<reference evidence="1 2" key="1">
    <citation type="submission" date="2019-08" db="EMBL/GenBank/DDBJ databases">
        <title>Hyperibacter terrae gen. nov., sp. nov. and Hyperibacter viscosus sp. nov., two new members in the family Rhodospirillaceae isolated from the rhizosphere of Hypericum perforatum.</title>
        <authorList>
            <person name="Noviana Z."/>
        </authorList>
    </citation>
    <scope>NUCLEOTIDE SEQUENCE [LARGE SCALE GENOMIC DNA]</scope>
    <source>
        <strain evidence="1 2">R5913</strain>
    </source>
</reference>
<proteinExistence type="predicted"/>